<dbReference type="InterPro" id="IPR005303">
    <property type="entry name" value="MOCOS_middle"/>
</dbReference>
<evidence type="ECO:0000259" key="3">
    <source>
        <dbReference type="PROSITE" id="PS51340"/>
    </source>
</evidence>
<evidence type="ECO:0000313" key="4">
    <source>
        <dbReference type="EMBL" id="EMF12767.1"/>
    </source>
</evidence>
<dbReference type="Pfam" id="PF03476">
    <property type="entry name" value="MOSC_N"/>
    <property type="match status" value="1"/>
</dbReference>
<protein>
    <recommendedName>
        <fullName evidence="3">MOSC domain-containing protein</fullName>
    </recommendedName>
</protein>
<evidence type="ECO:0000256" key="1">
    <source>
        <dbReference type="SAM" id="MobiDB-lite"/>
    </source>
</evidence>
<accession>M3AYZ5</accession>
<dbReference type="GO" id="GO:0030170">
    <property type="term" value="F:pyridoxal phosphate binding"/>
    <property type="evidence" value="ECO:0007669"/>
    <property type="project" value="InterPro"/>
</dbReference>
<dbReference type="InterPro" id="IPR005302">
    <property type="entry name" value="MoCF_Sase_C"/>
</dbReference>
<dbReference type="STRING" id="692275.M3AYZ5"/>
<dbReference type="Proteomes" id="UP000016931">
    <property type="component" value="Unassembled WGS sequence"/>
</dbReference>
<evidence type="ECO:0000256" key="2">
    <source>
        <dbReference type="SAM" id="Phobius"/>
    </source>
</evidence>
<dbReference type="PANTHER" id="PTHR14237:SF34">
    <property type="entry name" value="MOSC DOMAIN PROTEIN (AFU_ORTHOLOGUE AFUA_2G07820)"/>
    <property type="match status" value="1"/>
</dbReference>
<feature type="domain" description="MOSC" evidence="3">
    <location>
        <begin position="181"/>
        <end position="362"/>
    </location>
</feature>
<keyword evidence="5" id="KW-1185">Reference proteome</keyword>
<dbReference type="SUPFAM" id="SSF141673">
    <property type="entry name" value="MOSC N-terminal domain-like"/>
    <property type="match status" value="1"/>
</dbReference>
<name>M3AYZ5_SPHMS</name>
<evidence type="ECO:0000313" key="5">
    <source>
        <dbReference type="Proteomes" id="UP000016931"/>
    </source>
</evidence>
<dbReference type="EMBL" id="KB456264">
    <property type="protein sequence ID" value="EMF12767.1"/>
    <property type="molecule type" value="Genomic_DNA"/>
</dbReference>
<gene>
    <name evidence="4" type="ORF">SEPMUDRAFT_66123</name>
</gene>
<dbReference type="GeneID" id="27906878"/>
<dbReference type="AlphaFoldDB" id="M3AYZ5"/>
<dbReference type="GO" id="GO:0003824">
    <property type="term" value="F:catalytic activity"/>
    <property type="evidence" value="ECO:0007669"/>
    <property type="project" value="InterPro"/>
</dbReference>
<keyword evidence="2" id="KW-0472">Membrane</keyword>
<feature type="transmembrane region" description="Helical" evidence="2">
    <location>
        <begin position="374"/>
        <end position="393"/>
    </location>
</feature>
<reference evidence="4 5" key="1">
    <citation type="journal article" date="2012" name="PLoS Pathog.">
        <title>Diverse lifestyles and strategies of plant pathogenesis encoded in the genomes of eighteen Dothideomycetes fungi.</title>
        <authorList>
            <person name="Ohm R.A."/>
            <person name="Feau N."/>
            <person name="Henrissat B."/>
            <person name="Schoch C.L."/>
            <person name="Horwitz B.A."/>
            <person name="Barry K.W."/>
            <person name="Condon B.J."/>
            <person name="Copeland A.C."/>
            <person name="Dhillon B."/>
            <person name="Glaser F."/>
            <person name="Hesse C.N."/>
            <person name="Kosti I."/>
            <person name="LaButti K."/>
            <person name="Lindquist E.A."/>
            <person name="Lucas S."/>
            <person name="Salamov A.A."/>
            <person name="Bradshaw R.E."/>
            <person name="Ciuffetti L."/>
            <person name="Hamelin R.C."/>
            <person name="Kema G.H.J."/>
            <person name="Lawrence C."/>
            <person name="Scott J.A."/>
            <person name="Spatafora J.W."/>
            <person name="Turgeon B.G."/>
            <person name="de Wit P.J.G.M."/>
            <person name="Zhong S."/>
            <person name="Goodwin S.B."/>
            <person name="Grigoriev I.V."/>
        </authorList>
    </citation>
    <scope>NUCLEOTIDE SEQUENCE [LARGE SCALE GENOMIC DNA]</scope>
    <source>
        <strain evidence="4 5">SO2202</strain>
    </source>
</reference>
<dbReference type="PROSITE" id="PS51340">
    <property type="entry name" value="MOSC"/>
    <property type="match status" value="1"/>
</dbReference>
<proteinExistence type="predicted"/>
<dbReference type="PANTHER" id="PTHR14237">
    <property type="entry name" value="MOLYBDOPTERIN COFACTOR SULFURASE MOSC"/>
    <property type="match status" value="1"/>
</dbReference>
<keyword evidence="2" id="KW-1133">Transmembrane helix</keyword>
<dbReference type="OMA" id="PHFPEMA"/>
<organism evidence="4 5">
    <name type="scientific">Sphaerulina musiva (strain SO2202)</name>
    <name type="common">Poplar stem canker fungus</name>
    <name type="synonym">Septoria musiva</name>
    <dbReference type="NCBI Taxonomy" id="692275"/>
    <lineage>
        <taxon>Eukaryota</taxon>
        <taxon>Fungi</taxon>
        <taxon>Dikarya</taxon>
        <taxon>Ascomycota</taxon>
        <taxon>Pezizomycotina</taxon>
        <taxon>Dothideomycetes</taxon>
        <taxon>Dothideomycetidae</taxon>
        <taxon>Mycosphaerellales</taxon>
        <taxon>Mycosphaerellaceae</taxon>
        <taxon>Sphaerulina</taxon>
    </lineage>
</organism>
<sequence length="394" mass="44053">MKIDKIYVYPVKALRAAELEEVQVTKHGFPHDRRFMMLHVQQDANNNNTTTYKNIAVAHYPQSVFFFPTINSAAGILTVTYKPPNSLSKSVDFPLAPHTDDLEVVEVTMHGSPTPAYKMPQEYNDWFSACYGFDVILVYLGPHYRPVLMSTSPNVLRPFSKNDDNNNNNSSKSKSNNGWLSSLTSSLTPSFLTADSSSKSTKDEQLLTFNDCAPYLIASTKSMEDVTSRLPASEASHLDIIKFRPNIIISGASEAWEEDFWSQLAIHSSSSSSAATSADTPSTTTTTLIECIHNCGRCKSINIDYTTGAPGTTESGQLLKKLQRDRRVDAGVKYSPIFGRYAFLHEGSEGHVIRRGDEAEVSRRNVERTTFGKFLFISFFLFDWCFLACFLSYL</sequence>
<dbReference type="Pfam" id="PF03473">
    <property type="entry name" value="MOSC"/>
    <property type="match status" value="1"/>
</dbReference>
<keyword evidence="2" id="KW-0812">Transmembrane</keyword>
<feature type="region of interest" description="Disordered" evidence="1">
    <location>
        <begin position="158"/>
        <end position="177"/>
    </location>
</feature>
<dbReference type="GO" id="GO:0030151">
    <property type="term" value="F:molybdenum ion binding"/>
    <property type="evidence" value="ECO:0007669"/>
    <property type="project" value="InterPro"/>
</dbReference>
<dbReference type="RefSeq" id="XP_016760888.1">
    <property type="nucleotide sequence ID" value="XM_016909741.1"/>
</dbReference>
<dbReference type="HOGENOM" id="CLU_028286_3_0_1"/>
<feature type="compositionally biased region" description="Low complexity" evidence="1">
    <location>
        <begin position="165"/>
        <end position="177"/>
    </location>
</feature>
<dbReference type="OrthoDB" id="17255at2759"/>
<dbReference type="eggNOG" id="KOG2362">
    <property type="taxonomic scope" value="Eukaryota"/>
</dbReference>